<dbReference type="Ensembl" id="ENSBGRT00000000371.1">
    <property type="protein sequence ID" value="ENSBGRP00000000307.1"/>
    <property type="gene ID" value="ENSBGRG00000000232.1"/>
</dbReference>
<name>A0A8B9W691_BOSMU</name>
<dbReference type="GeneTree" id="ENSGT01150000286929"/>
<evidence type="ECO:0000313" key="3">
    <source>
        <dbReference type="Ensembl" id="ENSBGRP00000000307.1"/>
    </source>
</evidence>
<dbReference type="Pfam" id="PF00078">
    <property type="entry name" value="RVT_1"/>
    <property type="match status" value="1"/>
</dbReference>
<proteinExistence type="inferred from homology"/>
<dbReference type="InterPro" id="IPR043502">
    <property type="entry name" value="DNA/RNA_pol_sf"/>
</dbReference>
<dbReference type="Gene3D" id="3.30.70.270">
    <property type="match status" value="1"/>
</dbReference>
<evidence type="ECO:0000313" key="4">
    <source>
        <dbReference type="Proteomes" id="UP000694520"/>
    </source>
</evidence>
<dbReference type="PANTHER" id="PTHR47027">
    <property type="entry name" value="REVERSE TRANSCRIPTASE DOMAIN-CONTAINING PROTEIN"/>
    <property type="match status" value="1"/>
</dbReference>
<dbReference type="InterPro" id="IPR000477">
    <property type="entry name" value="RT_dom"/>
</dbReference>
<reference evidence="3" key="2">
    <citation type="submission" date="2025-08" db="UniProtKB">
        <authorList>
            <consortium name="Ensembl"/>
        </authorList>
    </citation>
    <scope>IDENTIFICATION</scope>
</reference>
<feature type="domain" description="Reverse transcriptase" evidence="2">
    <location>
        <begin position="32"/>
        <end position="295"/>
    </location>
</feature>
<evidence type="ECO:0000259" key="2">
    <source>
        <dbReference type="PROSITE" id="PS50878"/>
    </source>
</evidence>
<dbReference type="InterPro" id="IPR043128">
    <property type="entry name" value="Rev_trsase/Diguanyl_cyclase"/>
</dbReference>
<organism evidence="3 4">
    <name type="scientific">Bos mutus grunniens</name>
    <name type="common">Wild yak</name>
    <name type="synonym">Bos grunniens</name>
    <dbReference type="NCBI Taxonomy" id="30521"/>
    <lineage>
        <taxon>Eukaryota</taxon>
        <taxon>Metazoa</taxon>
        <taxon>Chordata</taxon>
        <taxon>Craniata</taxon>
        <taxon>Vertebrata</taxon>
        <taxon>Euteleostomi</taxon>
        <taxon>Mammalia</taxon>
        <taxon>Eutheria</taxon>
        <taxon>Laurasiatheria</taxon>
        <taxon>Artiodactyla</taxon>
        <taxon>Ruminantia</taxon>
        <taxon>Pecora</taxon>
        <taxon>Bovidae</taxon>
        <taxon>Bovinae</taxon>
        <taxon>Bos</taxon>
    </lineage>
</organism>
<comment type="similarity">
    <text evidence="1">Belongs to the beta type-B retroviral polymerase family. HERV class-II K(HML-2) pol subfamily.</text>
</comment>
<keyword evidence="4" id="KW-1185">Reference proteome</keyword>
<evidence type="ECO:0000256" key="1">
    <source>
        <dbReference type="ARBA" id="ARBA00010879"/>
    </source>
</evidence>
<reference evidence="3" key="3">
    <citation type="submission" date="2025-09" db="UniProtKB">
        <authorList>
            <consortium name="Ensembl"/>
        </authorList>
    </citation>
    <scope>IDENTIFICATION</scope>
</reference>
<dbReference type="SUPFAM" id="SSF56672">
    <property type="entry name" value="DNA/RNA polymerases"/>
    <property type="match status" value="1"/>
</dbReference>
<protein>
    <recommendedName>
        <fullName evidence="2">Reverse transcriptase domain-containing protein</fullName>
    </recommendedName>
</protein>
<dbReference type="PANTHER" id="PTHR47027:SF8">
    <property type="entry name" value="RIBONUCLEASE H"/>
    <property type="match status" value="1"/>
</dbReference>
<dbReference type="AlphaFoldDB" id="A0A8B9W691"/>
<reference evidence="3" key="1">
    <citation type="submission" date="2019-05" db="EMBL/GenBank/DDBJ databases">
        <authorList>
            <person name="Zhang S."/>
            <person name="Liu J."/>
        </authorList>
    </citation>
    <scope>NUCLEOTIDE SEQUENCE [LARGE SCALE GENOMIC DNA]</scope>
</reference>
<dbReference type="Proteomes" id="UP000694520">
    <property type="component" value="Chromosome 3"/>
</dbReference>
<dbReference type="CDD" id="cd01650">
    <property type="entry name" value="RT_nLTR_like"/>
    <property type="match status" value="1"/>
</dbReference>
<accession>A0A8B9W691</accession>
<sequence>MKKASGGDEIPVELFQTLKDDAVKVLHSICQQIWKTQQWPQDWKRSAFIPIPKKGNAKECSNYCTIALISHASKVMLKILQARLQQYVNRELSDVQAGFRKGRGTRDQIANICGIIEKAREFQKNIPFCFIDYAKAFDCVDHNKLWKILKEMVIPDHLTCLLRNLYAGQEATVRTRHGTIDWFQTGKGVHQGCILSPCLFNLYAEYIMRNVLLDEAQAGIKTARKNINNLIYEDDTTLMAESKEEPKSLLTKLKEESEKVGLKLNIQKSKIMASGPITSWQTDGETMETVTDFILGGSKITACDDCSHEIKRHLLLGRKVMTNLDSIFKSRHITLPTKVCLVKAMVFPVVTSGCESWTIKKAEC</sequence>
<dbReference type="PROSITE" id="PS50878">
    <property type="entry name" value="RT_POL"/>
    <property type="match status" value="1"/>
</dbReference>